<organism evidence="3 4">
    <name type="scientific">Mesorhizobium opportunistum (strain LMG 24607 / HAMBI 3007 / WSM2075)</name>
    <dbReference type="NCBI Taxonomy" id="536019"/>
    <lineage>
        <taxon>Bacteria</taxon>
        <taxon>Pseudomonadati</taxon>
        <taxon>Pseudomonadota</taxon>
        <taxon>Alphaproteobacteria</taxon>
        <taxon>Hyphomicrobiales</taxon>
        <taxon>Phyllobacteriaceae</taxon>
        <taxon>Mesorhizobium</taxon>
    </lineage>
</organism>
<name>F7XZY7_MESOW</name>
<dbReference type="eggNOG" id="COG5283">
    <property type="taxonomic scope" value="Bacteria"/>
</dbReference>
<feature type="transmembrane region" description="Helical" evidence="2">
    <location>
        <begin position="69"/>
        <end position="90"/>
    </location>
</feature>
<evidence type="ECO:0000256" key="1">
    <source>
        <dbReference type="SAM" id="Coils"/>
    </source>
</evidence>
<dbReference type="eggNOG" id="COG3941">
    <property type="taxonomic scope" value="Bacteria"/>
</dbReference>
<keyword evidence="1" id="KW-0175">Coiled coil</keyword>
<evidence type="ECO:0000313" key="3">
    <source>
        <dbReference type="EMBL" id="AEH88201.1"/>
    </source>
</evidence>
<gene>
    <name evidence="3" type="ordered locus">Mesop_3760</name>
</gene>
<dbReference type="AlphaFoldDB" id="F7XZY7"/>
<dbReference type="KEGG" id="mop:Mesop_3760"/>
<reference evidence="3 4" key="1">
    <citation type="submission" date="2010-10" db="EMBL/GenBank/DDBJ databases">
        <title>Complete sequence of Mesorhizobium opportunistum WSM2075.</title>
        <authorList>
            <consortium name="US DOE Joint Genome Institute"/>
            <person name="Lucas S."/>
            <person name="Copeland A."/>
            <person name="Lapidus A."/>
            <person name="Cheng J.-F."/>
            <person name="Bruce D."/>
            <person name="Goodwin L."/>
            <person name="Pitluck S."/>
            <person name="Chertkov O."/>
            <person name="Misra M."/>
            <person name="Detter J.C."/>
            <person name="Han C."/>
            <person name="Tapia R."/>
            <person name="Land M."/>
            <person name="Hauser L."/>
            <person name="Kyrpides N."/>
            <person name="Ovchinnikova G."/>
            <person name="Mavrommatis K.M."/>
            <person name="Tiwari R.P."/>
            <person name="Howieson J.G."/>
            <person name="O'Hara G.W."/>
            <person name="Nandasena K.G."/>
            <person name="Woyke T."/>
        </authorList>
    </citation>
    <scope>NUCLEOTIDE SEQUENCE [LARGE SCALE GENOMIC DNA]</scope>
    <source>
        <strain evidence="4">LMG 24607 / HAMBI 3007 / WSM2075</strain>
    </source>
</reference>
<dbReference type="STRING" id="536019.Mesop_3760"/>
<dbReference type="RefSeq" id="WP_013894885.1">
    <property type="nucleotide sequence ID" value="NC_015675.1"/>
</dbReference>
<evidence type="ECO:0000256" key="2">
    <source>
        <dbReference type="SAM" id="Phobius"/>
    </source>
</evidence>
<protein>
    <submittedName>
        <fullName evidence="3">Tail tape measure protein TP901 core region</fullName>
    </submittedName>
</protein>
<keyword evidence="2" id="KW-0812">Transmembrane</keyword>
<sequence>MATTRNAINVLIKLLGGAEMTAELKQLGTSGEAAIKKIDTAAKGVSLANLGNAVNAFGRDLTTVAERTALAISGIAAGVSAVAPVILLLAKSGAEAAQQAKEAAQSTGLQVEAYQKLAFAAGEANVSQANFNIAMNAFNKQIVKTADETVKSAGKMSTALKRFGADGKQTAADITQGAGYTVQAFKDINVEVTRFGAAASKVKAGTVQAKTGFDDLGIKVKDASGKLKDGEKLLLEVANAFQKMPDGARKSAIALKLFGLEGAKLIPFLNEGAKGIQALEDEAARLGIVFSDEQIKAAEAFNTALDDLKKTTGGVLRQIGLIFAPALTAGANAFKEAIARNRAAILDFVKNGVQAATVFVKDFFATLAGRDADVTSNKWLITWRDNIVGFGQDFEHVASGVVIPAMAKLRAAADLTITAINGIFGTNITSGEVLIGATIFKLIGGFGLLRSSILLVVEAISFLSTALLATPAGRVILAIAAALEIVIAVWERERARQQAWISSTDAHTKALNELKAAIDAVKAGVPGAEENLKRLAQAHLDSARAALEDAKAQVAQQQQIVDAMKAGGDFAAPLGADIDTQTEALLRANINLAKRTRELDDVQKTLDGKVVGNIEDIRTKADASATGLQNAATSVKDLGNVSDTAAAKVENLDHQITVIRGGGSGGQITKEVFDVVDGVARRADQSKAALDGVAASAQAAGDHVRTVANEVASSVAAVPDAIKSDAASRAVDSVVSDVQKIKPAADEAATGLKDAFNPDGDVAGGLNSAISDGVDGVVTNLSKLAPAADDAVGGLNSALSGIDTSGAEQAATALVTPFQGLPGTIGSILGGINSLIQGGFASLSSIVTSLAAQINSQIASILSALREAAAAAQALRSQAASSSSSSSGGGSQGGFASGGHVLGAGGPKSDSILAMLSNGEFVIQAAAVKRFGVGFLNAINNGVLPSINSLKGFNIGGIVESFNRSMSIPRLATGGMVPIPAGRGGSSGRPLFLQLPDGSTARGTIEESAVSQLQRFAIQAGLLSTGRKPRRGK</sequence>
<proteinExistence type="predicted"/>
<accession>F7XZY7</accession>
<keyword evidence="2" id="KW-1133">Transmembrane helix</keyword>
<dbReference type="EMBL" id="CP002279">
    <property type="protein sequence ID" value="AEH88201.1"/>
    <property type="molecule type" value="Genomic_DNA"/>
</dbReference>
<evidence type="ECO:0000313" key="4">
    <source>
        <dbReference type="Proteomes" id="UP000001623"/>
    </source>
</evidence>
<dbReference type="HOGENOM" id="CLU_293858_0_0_5"/>
<keyword evidence="2" id="KW-0472">Membrane</keyword>
<dbReference type="Proteomes" id="UP000001623">
    <property type="component" value="Chromosome"/>
</dbReference>
<feature type="coiled-coil region" evidence="1">
    <location>
        <begin position="533"/>
        <end position="560"/>
    </location>
</feature>